<evidence type="ECO:0000313" key="1">
    <source>
        <dbReference type="EMBL" id="KRR29389.1"/>
    </source>
</evidence>
<dbReference type="EMBL" id="LLYA01000033">
    <property type="protein sequence ID" value="KRR29389.1"/>
    <property type="molecule type" value="Genomic_DNA"/>
</dbReference>
<accession>A0A0R3NGV8</accession>
<protein>
    <submittedName>
        <fullName evidence="1">Uncharacterized protein</fullName>
    </submittedName>
</protein>
<name>A0A0R3NGV8_9BRAD</name>
<organism evidence="1 2">
    <name type="scientific">Bradyrhizobium retamae</name>
    <dbReference type="NCBI Taxonomy" id="1300035"/>
    <lineage>
        <taxon>Bacteria</taxon>
        <taxon>Pseudomonadati</taxon>
        <taxon>Pseudomonadota</taxon>
        <taxon>Alphaproteobacteria</taxon>
        <taxon>Hyphomicrobiales</taxon>
        <taxon>Nitrobacteraceae</taxon>
        <taxon>Bradyrhizobium</taxon>
    </lineage>
</organism>
<dbReference type="Proteomes" id="UP000052023">
    <property type="component" value="Unassembled WGS sequence"/>
</dbReference>
<evidence type="ECO:0000313" key="2">
    <source>
        <dbReference type="Proteomes" id="UP000052023"/>
    </source>
</evidence>
<reference evidence="1 2" key="1">
    <citation type="submission" date="2014-03" db="EMBL/GenBank/DDBJ databases">
        <title>Bradyrhizobium valentinum sp. nov., isolated from effective nodules of Lupinus mariae-josephae, a lupine endemic of basic-lime soils in Eastern Spain.</title>
        <authorList>
            <person name="Duran D."/>
            <person name="Rey L."/>
            <person name="Navarro A."/>
            <person name="Busquets A."/>
            <person name="Imperial J."/>
            <person name="Ruiz-Argueso T."/>
        </authorList>
    </citation>
    <scope>NUCLEOTIDE SEQUENCE [LARGE SCALE GENOMIC DNA]</scope>
    <source>
        <strain evidence="1 2">Ro19</strain>
    </source>
</reference>
<keyword evidence="2" id="KW-1185">Reference proteome</keyword>
<sequence>MDAHAHSVDAKSLQAIQKVVFESVWRALDRNLTFPASFWKCSVEGGEKLAELMLSQQGRRAAAEIDTYNLSISEVFSISRDVLCQSNNIRLPLRRFLAHCKKERAVSAAIAAERDMDIDVDLLSTASLLNDISYAEWLRKSPIRSLGRITIDVGWQLLFRHSCSKKFQTIHDLTR</sequence>
<dbReference type="AlphaFoldDB" id="A0A0R3NGV8"/>
<gene>
    <name evidence="1" type="ORF">CQ13_38750</name>
</gene>
<proteinExistence type="predicted"/>
<comment type="caution">
    <text evidence="1">The sequence shown here is derived from an EMBL/GenBank/DDBJ whole genome shotgun (WGS) entry which is preliminary data.</text>
</comment>